<evidence type="ECO:0000313" key="1">
    <source>
        <dbReference type="EMBL" id="PWK44271.1"/>
    </source>
</evidence>
<organism evidence="1 2">
    <name type="scientific">Actinoplanes xinjiangensis</name>
    <dbReference type="NCBI Taxonomy" id="512350"/>
    <lineage>
        <taxon>Bacteria</taxon>
        <taxon>Bacillati</taxon>
        <taxon>Actinomycetota</taxon>
        <taxon>Actinomycetes</taxon>
        <taxon>Micromonosporales</taxon>
        <taxon>Micromonosporaceae</taxon>
        <taxon>Actinoplanes</taxon>
    </lineage>
</organism>
<sequence>MKPVPATMDSLVEPLAAITTAPLQGIRAEQAARVVRRIVDSETLVRRLDVAAFNSAP</sequence>
<dbReference type="InterPro" id="IPR026334">
    <property type="entry name" value="FxSxx-COOH"/>
</dbReference>
<keyword evidence="2" id="KW-1185">Reference proteome</keyword>
<dbReference type="Proteomes" id="UP000245697">
    <property type="component" value="Unassembled WGS sequence"/>
</dbReference>
<accession>A0A316FCE1</accession>
<reference evidence="1 2" key="1">
    <citation type="submission" date="2018-05" db="EMBL/GenBank/DDBJ databases">
        <title>Genomic Encyclopedia of Archaeal and Bacterial Type Strains, Phase II (KMG-II): from individual species to whole genera.</title>
        <authorList>
            <person name="Goeker M."/>
        </authorList>
    </citation>
    <scope>NUCLEOTIDE SEQUENCE [LARGE SCALE GENOMIC DNA]</scope>
    <source>
        <strain evidence="1 2">DSM 45184</strain>
    </source>
</reference>
<dbReference type="NCBIfam" id="TIGR04268">
    <property type="entry name" value="FxSxx-COOH"/>
    <property type="match status" value="1"/>
</dbReference>
<evidence type="ECO:0000313" key="2">
    <source>
        <dbReference type="Proteomes" id="UP000245697"/>
    </source>
</evidence>
<dbReference type="AlphaFoldDB" id="A0A316FCE1"/>
<dbReference type="RefSeq" id="WP_170167273.1">
    <property type="nucleotide sequence ID" value="NZ_BONA01000029.1"/>
</dbReference>
<proteinExistence type="predicted"/>
<dbReference type="EMBL" id="QGGR01000012">
    <property type="protein sequence ID" value="PWK44271.1"/>
    <property type="molecule type" value="Genomic_DNA"/>
</dbReference>
<gene>
    <name evidence="1" type="ORF">BC793_112146</name>
</gene>
<comment type="caution">
    <text evidence="1">The sequence shown here is derived from an EMBL/GenBank/DDBJ whole genome shotgun (WGS) entry which is preliminary data.</text>
</comment>
<name>A0A316FCE1_9ACTN</name>
<protein>
    <submittedName>
        <fullName evidence="1">FXSXX-COOH protein</fullName>
    </submittedName>
</protein>